<proteinExistence type="predicted"/>
<organism evidence="2">
    <name type="scientific">Spirodela intermedia</name>
    <name type="common">Intermediate duckweed</name>
    <dbReference type="NCBI Taxonomy" id="51605"/>
    <lineage>
        <taxon>Eukaryota</taxon>
        <taxon>Viridiplantae</taxon>
        <taxon>Streptophyta</taxon>
        <taxon>Embryophyta</taxon>
        <taxon>Tracheophyta</taxon>
        <taxon>Spermatophyta</taxon>
        <taxon>Magnoliopsida</taxon>
        <taxon>Liliopsida</taxon>
        <taxon>Araceae</taxon>
        <taxon>Lemnoideae</taxon>
        <taxon>Spirodela</taxon>
    </lineage>
</organism>
<reference evidence="2 3" key="1">
    <citation type="submission" date="2019-12" db="EMBL/GenBank/DDBJ databases">
        <authorList>
            <person name="Scholz U."/>
            <person name="Mascher M."/>
            <person name="Fiebig A."/>
        </authorList>
    </citation>
    <scope>NUCLEOTIDE SEQUENCE</scope>
</reference>
<evidence type="ECO:0000313" key="2">
    <source>
        <dbReference type="EMBL" id="CAA2617606.1"/>
    </source>
</evidence>
<name>A0A7I8IHG4_SPIIN</name>
<dbReference type="SUPFAM" id="SSF53474">
    <property type="entry name" value="alpha/beta-Hydrolases"/>
    <property type="match status" value="1"/>
</dbReference>
<dbReference type="Proteomes" id="UP001189122">
    <property type="component" value="Unassembled WGS sequence"/>
</dbReference>
<sequence>MVAKGFLALGCSRFFLPVLGSNCSSSEPQFAFSFHRRRTVRSWLSVCSAGMPPVGEFSAPELLEAKDAAAVESPGESIIGVEGSEPENPVNGKEVLLENKYGETLVGLLHESHYKELVILCHGLRSSKESRTLLKLADAFKEEEIAVFRGSFQYGNYWKEADDLRAVTLHFSSQGWKINAIRGHSKGRNVVLLYASSYHDVPMVVNISRHGFIDVRDESGGHLYRVTEESLMDRLSTDTCSSCSLIDSNCRVLTVHGSKDEIVPVENATGFANGIPNHILRILDGANHLFSGHSSELSSCILEFIREQPSLGRELLTD</sequence>
<gene>
    <name evidence="2" type="ORF">SI7747_03003770</name>
</gene>
<accession>A0A7I8IHG4</accession>
<evidence type="ECO:0000313" key="3">
    <source>
        <dbReference type="Proteomes" id="UP001189122"/>
    </source>
</evidence>
<feature type="chain" id="PRO_5029815918" evidence="1">
    <location>
        <begin position="21"/>
        <end position="318"/>
    </location>
</feature>
<dbReference type="Gene3D" id="3.40.50.1820">
    <property type="entry name" value="alpha/beta hydrolase"/>
    <property type="match status" value="1"/>
</dbReference>
<dbReference type="PANTHER" id="PTHR42886">
    <property type="entry name" value="RE40534P-RELATED"/>
    <property type="match status" value="1"/>
</dbReference>
<dbReference type="AlphaFoldDB" id="A0A7I8IHG4"/>
<keyword evidence="1" id="KW-0732">Signal</keyword>
<dbReference type="EMBL" id="LR743590">
    <property type="protein sequence ID" value="CAA2617606.1"/>
    <property type="molecule type" value="Genomic_DNA"/>
</dbReference>
<protein>
    <submittedName>
        <fullName evidence="2">Uncharacterized protein</fullName>
    </submittedName>
</protein>
<evidence type="ECO:0000256" key="1">
    <source>
        <dbReference type="SAM" id="SignalP"/>
    </source>
</evidence>
<dbReference type="PANTHER" id="PTHR42886:SF53">
    <property type="entry name" value="ALPHA_BETA-HYDROLASES SUPERFAMILY PROTEIN"/>
    <property type="match status" value="1"/>
</dbReference>
<feature type="signal peptide" evidence="1">
    <location>
        <begin position="1"/>
        <end position="20"/>
    </location>
</feature>
<keyword evidence="3" id="KW-1185">Reference proteome</keyword>
<dbReference type="EMBL" id="CACRZD030000003">
    <property type="protein sequence ID" value="CAA6657302.1"/>
    <property type="molecule type" value="Genomic_DNA"/>
</dbReference>
<dbReference type="InterPro" id="IPR029058">
    <property type="entry name" value="AB_hydrolase_fold"/>
</dbReference>